<accession>A0A0P1H956</accession>
<dbReference type="EC" id="1.6.99.3" evidence="5"/>
<keyword evidence="2" id="KW-0288">FMN</keyword>
<evidence type="ECO:0000259" key="4">
    <source>
        <dbReference type="Pfam" id="PF00881"/>
    </source>
</evidence>
<protein>
    <submittedName>
        <fullName evidence="5">NADH dehydrogenase</fullName>
        <ecNumber evidence="5">1.6.99.3</ecNumber>
    </submittedName>
</protein>
<evidence type="ECO:0000256" key="3">
    <source>
        <dbReference type="ARBA" id="ARBA00023002"/>
    </source>
</evidence>
<dbReference type="InterPro" id="IPR050627">
    <property type="entry name" value="Nitroreductase/BluB"/>
</dbReference>
<evidence type="ECO:0000256" key="2">
    <source>
        <dbReference type="ARBA" id="ARBA00022643"/>
    </source>
</evidence>
<dbReference type="PANTHER" id="PTHR23026:SF90">
    <property type="entry name" value="IODOTYROSINE DEIODINASE 1"/>
    <property type="match status" value="1"/>
</dbReference>
<dbReference type="PANTHER" id="PTHR23026">
    <property type="entry name" value="NADPH NITROREDUCTASE"/>
    <property type="match status" value="1"/>
</dbReference>
<feature type="domain" description="Nitroreductase" evidence="4">
    <location>
        <begin position="33"/>
        <end position="218"/>
    </location>
</feature>
<dbReference type="Pfam" id="PF00881">
    <property type="entry name" value="Nitroreductase"/>
    <property type="match status" value="1"/>
</dbReference>
<dbReference type="Proteomes" id="UP000051326">
    <property type="component" value="Unassembled WGS sequence"/>
</dbReference>
<organism evidence="5 6">
    <name type="scientific">Leisingera aquaemixtae</name>
    <dbReference type="NCBI Taxonomy" id="1396826"/>
    <lineage>
        <taxon>Bacteria</taxon>
        <taxon>Pseudomonadati</taxon>
        <taxon>Pseudomonadota</taxon>
        <taxon>Alphaproteobacteria</taxon>
        <taxon>Rhodobacterales</taxon>
        <taxon>Roseobacteraceae</taxon>
        <taxon>Leisingera</taxon>
    </lineage>
</organism>
<evidence type="ECO:0000313" key="5">
    <source>
        <dbReference type="EMBL" id="CUH99709.1"/>
    </source>
</evidence>
<evidence type="ECO:0000256" key="1">
    <source>
        <dbReference type="ARBA" id="ARBA00022630"/>
    </source>
</evidence>
<dbReference type="InterPro" id="IPR029479">
    <property type="entry name" value="Nitroreductase"/>
</dbReference>
<sequence length="243" mass="26240">MRKRVSDANLAVSRLKGLDVTPDLLSLNTLFDARHSCRAFRPEPVPRAVIEDILRTAQKVPSWCNAQPWKVTVCSGAEADRVRAALLKAAEGGGHSPDLPFPDGYSAEYQQRRRDCGWALYEAVGVQKGDRAGSARQMMENYRLFGAPHCAILSSPAELGPYGAMDCGGFVAAFTLAARAAGVASIPQAAVASFAPLLHELLEIPDDRIILCAISFGYGDGDHPANSFRTSRAALEHFADWRG</sequence>
<reference evidence="5 6" key="1">
    <citation type="submission" date="2015-09" db="EMBL/GenBank/DDBJ databases">
        <authorList>
            <consortium name="Swine Surveillance"/>
        </authorList>
    </citation>
    <scope>NUCLEOTIDE SEQUENCE [LARGE SCALE GENOMIC DNA]</scope>
    <source>
        <strain evidence="5 6">CECT 8399</strain>
    </source>
</reference>
<dbReference type="SUPFAM" id="SSF55469">
    <property type="entry name" value="FMN-dependent nitroreductase-like"/>
    <property type="match status" value="1"/>
</dbReference>
<proteinExistence type="predicted"/>
<name>A0A0P1H956_9RHOB</name>
<dbReference type="EMBL" id="CYSR01000021">
    <property type="protein sequence ID" value="CUH99709.1"/>
    <property type="molecule type" value="Genomic_DNA"/>
</dbReference>
<evidence type="ECO:0000313" key="6">
    <source>
        <dbReference type="Proteomes" id="UP000051326"/>
    </source>
</evidence>
<gene>
    <name evidence="5" type="primary">nox</name>
    <name evidence="5" type="ORF">PHA8399_01832</name>
</gene>
<keyword evidence="1" id="KW-0285">Flavoprotein</keyword>
<dbReference type="CDD" id="cd02136">
    <property type="entry name" value="PnbA_NfnB-like"/>
    <property type="match status" value="1"/>
</dbReference>
<dbReference type="GO" id="GO:0016491">
    <property type="term" value="F:oxidoreductase activity"/>
    <property type="evidence" value="ECO:0007669"/>
    <property type="project" value="UniProtKB-KW"/>
</dbReference>
<keyword evidence="3 5" id="KW-0560">Oxidoreductase</keyword>
<dbReference type="STRING" id="1396826.PHA8399_01832"/>
<dbReference type="Gene3D" id="3.40.109.10">
    <property type="entry name" value="NADH Oxidase"/>
    <property type="match status" value="1"/>
</dbReference>
<dbReference type="InterPro" id="IPR000415">
    <property type="entry name" value="Nitroreductase-like"/>
</dbReference>
<dbReference type="AlphaFoldDB" id="A0A0P1H956"/>